<dbReference type="PANTHER" id="PTHR47840">
    <property type="entry name" value="ZN(II)2CYS6 TRANSCRIPTION FACTOR (EUROFUNG)-RELATED"/>
    <property type="match status" value="1"/>
</dbReference>
<comment type="caution">
    <text evidence="5">The sequence shown here is derived from an EMBL/GenBank/DDBJ whole genome shotgun (WGS) entry which is preliminary data.</text>
</comment>
<reference evidence="5" key="2">
    <citation type="journal article" date="2023" name="IMA Fungus">
        <title>Comparative genomic study of the Penicillium genus elucidates a diverse pangenome and 15 lateral gene transfer events.</title>
        <authorList>
            <person name="Petersen C."/>
            <person name="Sorensen T."/>
            <person name="Nielsen M.R."/>
            <person name="Sondergaard T.E."/>
            <person name="Sorensen J.L."/>
            <person name="Fitzpatrick D.A."/>
            <person name="Frisvad J.C."/>
            <person name="Nielsen K.L."/>
        </authorList>
    </citation>
    <scope>NUCLEOTIDE SEQUENCE</scope>
    <source>
        <strain evidence="5">IBT 16125</strain>
    </source>
</reference>
<gene>
    <name evidence="5" type="ORF">N7458_007971</name>
</gene>
<dbReference type="GeneID" id="81601596"/>
<feature type="region of interest" description="Disordered" evidence="4">
    <location>
        <begin position="60"/>
        <end position="135"/>
    </location>
</feature>
<evidence type="ECO:0000256" key="3">
    <source>
        <dbReference type="ARBA" id="ARBA00023242"/>
    </source>
</evidence>
<proteinExistence type="predicted"/>
<name>A0AAD6G0S1_9EURO</name>
<dbReference type="CDD" id="cd12148">
    <property type="entry name" value="fungal_TF_MHR"/>
    <property type="match status" value="1"/>
</dbReference>
<evidence type="ECO:0000313" key="5">
    <source>
        <dbReference type="EMBL" id="KAJ5444099.1"/>
    </source>
</evidence>
<protein>
    <recommendedName>
        <fullName evidence="7">Transcription factor domain-containing protein</fullName>
    </recommendedName>
</protein>
<organism evidence="5 6">
    <name type="scientific">Penicillium daleae</name>
    <dbReference type="NCBI Taxonomy" id="63821"/>
    <lineage>
        <taxon>Eukaryota</taxon>
        <taxon>Fungi</taxon>
        <taxon>Dikarya</taxon>
        <taxon>Ascomycota</taxon>
        <taxon>Pezizomycotina</taxon>
        <taxon>Eurotiomycetes</taxon>
        <taxon>Eurotiomycetidae</taxon>
        <taxon>Eurotiales</taxon>
        <taxon>Aspergillaceae</taxon>
        <taxon>Penicillium</taxon>
    </lineage>
</organism>
<dbReference type="Proteomes" id="UP001213681">
    <property type="component" value="Unassembled WGS sequence"/>
</dbReference>
<accession>A0AAD6G0S1</accession>
<sequence>MKCIFAQPTDHTCVRCHRRGVKCVGQEYPEEITASLDRSLQISDRMARVENLLEDILKRDSMGRSTTGHEEHNQTAVTSGVNSGPAQNAAPFKSPKTRSFEATEPLQKPETAGFEILDGGGEAPNSESFPQFSVKPGKHEKLSQTLYASLPSADDIRIIVEACGNTSSLFYQMQIIPYSDLDRTMSLESIFARPSPSAHPVLIARNMLHVATALQHLHPDFNKNGRQLSELPREMMRRLSAIATNIVTTNDDLMYCIEGVDSLLVESWFHTNGGNLRKGLVTTRRALTIAQLMGFHRPGRAKCKVVDPKTKAYPEFIWHRITALERYLCLTLGLPESTNDNSMVSEEILLNDTPMGRLDRIHSVVTSRILQRNQSNSSPSDLSSVQELDKELQKASKSFPDKWWLIPNLATVADQPEALFWDMRRLFHHLFHYNLLIQLHLPYMLSSAAAEKRYGPSQIICVNSAREILSRFTMFHSFNRIAFSCRTIDFFGLMAAITLLIVHIDGHQHESPSLNNLHWQQSLAMPTNNLFAHQRPSDRALIENILDIMDEVSRVEKETMTVQISSILRRLMTIEAKAAEGPTPQPTAQIPATGEIPCAPNSNETVRVSIPHFGVINITRDGIIFKDSPQIQRDMADASQPRLQVPVGTSIQDTHVRTGDNMSCSELLPAETNFQQHEPLSHFESQVSSAAPLFPTEQTSSSIPDAIDHRTNAFPSTAGDNHSAGQNADLAFFDSLMRGIGIDENNSIDWLAWLNVP</sequence>
<dbReference type="AlphaFoldDB" id="A0AAD6G0S1"/>
<keyword evidence="2" id="KW-0804">Transcription</keyword>
<keyword evidence="1" id="KW-0805">Transcription regulation</keyword>
<keyword evidence="3" id="KW-0539">Nucleus</keyword>
<feature type="compositionally biased region" description="Basic and acidic residues" evidence="4">
    <location>
        <begin position="60"/>
        <end position="73"/>
    </location>
</feature>
<dbReference type="RefSeq" id="XP_056764179.1">
    <property type="nucleotide sequence ID" value="XM_056911353.1"/>
</dbReference>
<evidence type="ECO:0000313" key="6">
    <source>
        <dbReference type="Proteomes" id="UP001213681"/>
    </source>
</evidence>
<evidence type="ECO:0000256" key="2">
    <source>
        <dbReference type="ARBA" id="ARBA00023163"/>
    </source>
</evidence>
<dbReference type="EMBL" id="JAPVEA010000007">
    <property type="protein sequence ID" value="KAJ5444099.1"/>
    <property type="molecule type" value="Genomic_DNA"/>
</dbReference>
<evidence type="ECO:0000256" key="4">
    <source>
        <dbReference type="SAM" id="MobiDB-lite"/>
    </source>
</evidence>
<evidence type="ECO:0008006" key="7">
    <source>
        <dbReference type="Google" id="ProtNLM"/>
    </source>
</evidence>
<evidence type="ECO:0000256" key="1">
    <source>
        <dbReference type="ARBA" id="ARBA00023015"/>
    </source>
</evidence>
<dbReference type="PANTHER" id="PTHR47840:SF1">
    <property type="entry name" value="ZN(II)2CYS6 TRANSCRIPTION FACTOR (EUROFUNG)"/>
    <property type="match status" value="1"/>
</dbReference>
<keyword evidence="6" id="KW-1185">Reference proteome</keyword>
<feature type="compositionally biased region" description="Polar residues" evidence="4">
    <location>
        <begin position="74"/>
        <end position="86"/>
    </location>
</feature>
<reference evidence="5" key="1">
    <citation type="submission" date="2022-12" db="EMBL/GenBank/DDBJ databases">
        <authorList>
            <person name="Petersen C."/>
        </authorList>
    </citation>
    <scope>NUCLEOTIDE SEQUENCE</scope>
    <source>
        <strain evidence="5">IBT 16125</strain>
    </source>
</reference>